<comment type="similarity">
    <text evidence="2">Belongs to the CLV3/ESR signal peptide family.</text>
</comment>
<evidence type="ECO:0000256" key="5">
    <source>
        <dbReference type="ARBA" id="ARBA00022782"/>
    </source>
</evidence>
<evidence type="ECO:0000256" key="4">
    <source>
        <dbReference type="ARBA" id="ARBA00022729"/>
    </source>
</evidence>
<proteinExistence type="inferred from homology"/>
<dbReference type="RefSeq" id="XP_018482472.2">
    <property type="nucleotide sequence ID" value="XM_018626970.2"/>
</dbReference>
<comment type="subcellular location">
    <subcellularLocation>
        <location evidence="1">Secreted</location>
    </subcellularLocation>
</comment>
<organism evidence="7 8">
    <name type="scientific">Raphanus sativus</name>
    <name type="common">Radish</name>
    <name type="synonym">Raphanus raphanistrum var. sativus</name>
    <dbReference type="NCBI Taxonomy" id="3726"/>
    <lineage>
        <taxon>Eukaryota</taxon>
        <taxon>Viridiplantae</taxon>
        <taxon>Streptophyta</taxon>
        <taxon>Embryophyta</taxon>
        <taxon>Tracheophyta</taxon>
        <taxon>Spermatophyta</taxon>
        <taxon>Magnoliopsida</taxon>
        <taxon>eudicotyledons</taxon>
        <taxon>Gunneridae</taxon>
        <taxon>Pentapetalae</taxon>
        <taxon>rosids</taxon>
        <taxon>malvids</taxon>
        <taxon>Brassicales</taxon>
        <taxon>Brassicaceae</taxon>
        <taxon>Brassiceae</taxon>
        <taxon>Raphanus</taxon>
    </lineage>
</organism>
<protein>
    <submittedName>
        <fullName evidence="8">Uncharacterized protein LOC108853560</fullName>
    </submittedName>
</protein>
<gene>
    <name evidence="8" type="primary">LOC108853560</name>
</gene>
<dbReference type="InterPro" id="IPR044962">
    <property type="entry name" value="CLV3/ESR"/>
</dbReference>
<dbReference type="KEGG" id="rsz:108853560"/>
<dbReference type="PANTHER" id="PTHR36349:SF2">
    <property type="entry name" value="PROTEIN CLAVATA 3"/>
    <property type="match status" value="1"/>
</dbReference>
<feature type="region of interest" description="Disordered" evidence="6">
    <location>
        <begin position="175"/>
        <end position="210"/>
    </location>
</feature>
<evidence type="ECO:0000256" key="1">
    <source>
        <dbReference type="ARBA" id="ARBA00004613"/>
    </source>
</evidence>
<evidence type="ECO:0000256" key="6">
    <source>
        <dbReference type="SAM" id="MobiDB-lite"/>
    </source>
</evidence>
<dbReference type="GeneID" id="108853560"/>
<keyword evidence="3" id="KW-0964">Secreted</keyword>
<dbReference type="GO" id="GO:0030154">
    <property type="term" value="P:cell differentiation"/>
    <property type="evidence" value="ECO:0007669"/>
    <property type="project" value="UniProtKB-KW"/>
</dbReference>
<dbReference type="PANTHER" id="PTHR36349">
    <property type="entry name" value="PROTEIN CLAVATA 3"/>
    <property type="match status" value="1"/>
</dbReference>
<keyword evidence="4" id="KW-0732">Signal</keyword>
<dbReference type="Proteomes" id="UP000504610">
    <property type="component" value="Chromosome 4"/>
</dbReference>
<name>A0A6J0NCK0_RAPSA</name>
<reference evidence="8" key="2">
    <citation type="submission" date="2025-08" db="UniProtKB">
        <authorList>
            <consortium name="RefSeq"/>
        </authorList>
    </citation>
    <scope>IDENTIFICATION</scope>
    <source>
        <tissue evidence="8">Leaf</tissue>
    </source>
</reference>
<dbReference type="GO" id="GO:0033612">
    <property type="term" value="F:receptor serine/threonine kinase binding"/>
    <property type="evidence" value="ECO:0007669"/>
    <property type="project" value="InterPro"/>
</dbReference>
<dbReference type="GO" id="GO:0005576">
    <property type="term" value="C:extracellular region"/>
    <property type="evidence" value="ECO:0007669"/>
    <property type="project" value="UniProtKB-SubCell"/>
</dbReference>
<dbReference type="OrthoDB" id="1862509at2759"/>
<evidence type="ECO:0000313" key="7">
    <source>
        <dbReference type="Proteomes" id="UP000504610"/>
    </source>
</evidence>
<accession>A0A6J0NCK0</accession>
<reference evidence="7" key="1">
    <citation type="journal article" date="2019" name="Database">
        <title>The radish genome database (RadishGD): an integrated information resource for radish genomics.</title>
        <authorList>
            <person name="Yu H.J."/>
            <person name="Baek S."/>
            <person name="Lee Y.J."/>
            <person name="Cho A."/>
            <person name="Mun J.H."/>
        </authorList>
    </citation>
    <scope>NUCLEOTIDE SEQUENCE [LARGE SCALE GENOMIC DNA]</scope>
    <source>
        <strain evidence="7">cv. WK10039</strain>
    </source>
</reference>
<evidence type="ECO:0000256" key="2">
    <source>
        <dbReference type="ARBA" id="ARBA00005416"/>
    </source>
</evidence>
<evidence type="ECO:0000313" key="8">
    <source>
        <dbReference type="RefSeq" id="XP_018482472.2"/>
    </source>
</evidence>
<dbReference type="AlphaFoldDB" id="A0A6J0NCK0"/>
<keyword evidence="7" id="KW-1185">Reference proteome</keyword>
<evidence type="ECO:0000256" key="3">
    <source>
        <dbReference type="ARBA" id="ARBA00022525"/>
    </source>
</evidence>
<keyword evidence="5" id="KW-0221">Differentiation</keyword>
<sequence length="210" mass="23995">MDDGEYALIFYMPELRYRLQGSDCYDQGFSRLAKLCHGAGEDRNVTDLLPGFQDSYVPRARNQISDFLSKTARSFHRELLFIATNKKKINDTPSSSLQPINNTPILLSHYHIKEQFLSFIHSISLYKMDSRTLVLVLLVCLIFLHDASDITHANANFHALPIRKMMVMEKENEWGGANGNEELRTVPSGPDPLHHHVNPPRQPRTDSHLP</sequence>